<feature type="compositionally biased region" description="Low complexity" evidence="1">
    <location>
        <begin position="1"/>
        <end position="31"/>
    </location>
</feature>
<evidence type="ECO:0000256" key="1">
    <source>
        <dbReference type="SAM" id="MobiDB-lite"/>
    </source>
</evidence>
<evidence type="ECO:0000313" key="2">
    <source>
        <dbReference type="EMBL" id="KAG9278589.1"/>
    </source>
</evidence>
<gene>
    <name evidence="2" type="ORF">AMEX_G6479</name>
</gene>
<evidence type="ECO:0000313" key="3">
    <source>
        <dbReference type="Proteomes" id="UP000752171"/>
    </source>
</evidence>
<reference evidence="2 3" key="1">
    <citation type="submission" date="2021-07" db="EMBL/GenBank/DDBJ databases">
        <authorList>
            <person name="Imarazene B."/>
            <person name="Zahm M."/>
            <person name="Klopp C."/>
            <person name="Cabau C."/>
            <person name="Beille S."/>
            <person name="Jouanno E."/>
            <person name="Castinel A."/>
            <person name="Lluch J."/>
            <person name="Gil L."/>
            <person name="Kuchtly C."/>
            <person name="Lopez Roques C."/>
            <person name="Donnadieu C."/>
            <person name="Parrinello H."/>
            <person name="Journot L."/>
            <person name="Du K."/>
            <person name="Schartl M."/>
            <person name="Retaux S."/>
            <person name="Guiguen Y."/>
        </authorList>
    </citation>
    <scope>NUCLEOTIDE SEQUENCE [LARGE SCALE GENOMIC DNA]</scope>
    <source>
        <strain evidence="2">Pach_M1</strain>
        <tissue evidence="2">Testis</tissue>
    </source>
</reference>
<dbReference type="AlphaFoldDB" id="A0A8T2M3H0"/>
<comment type="caution">
    <text evidence="2">The sequence shown here is derived from an EMBL/GenBank/DDBJ whole genome shotgun (WGS) entry which is preliminary data.</text>
</comment>
<feature type="region of interest" description="Disordered" evidence="1">
    <location>
        <begin position="1"/>
        <end position="69"/>
    </location>
</feature>
<sequence length="132" mass="14697">MTVTSINEIPETTSSSTETTGTTRPGSDTLTSTQSPQPITSVLTPSTLRPSPEITDQTSQQTSTSDINTTKQKEAMKVIFDLTLCTQTRVNTEEAKRSLQNFARQVEELLRKERCKDCSLRIIQVHQKPKDP</sequence>
<proteinExistence type="predicted"/>
<dbReference type="Proteomes" id="UP000752171">
    <property type="component" value="Unassembled WGS sequence"/>
</dbReference>
<accession>A0A8T2M3H0</accession>
<protein>
    <submittedName>
        <fullName evidence="2">Integumentary mucin C.1-like</fullName>
    </submittedName>
</protein>
<organism evidence="2 3">
    <name type="scientific">Astyanax mexicanus</name>
    <name type="common">Blind cave fish</name>
    <name type="synonym">Astyanax fasciatus mexicanus</name>
    <dbReference type="NCBI Taxonomy" id="7994"/>
    <lineage>
        <taxon>Eukaryota</taxon>
        <taxon>Metazoa</taxon>
        <taxon>Chordata</taxon>
        <taxon>Craniata</taxon>
        <taxon>Vertebrata</taxon>
        <taxon>Euteleostomi</taxon>
        <taxon>Actinopterygii</taxon>
        <taxon>Neopterygii</taxon>
        <taxon>Teleostei</taxon>
        <taxon>Ostariophysi</taxon>
        <taxon>Characiformes</taxon>
        <taxon>Characoidei</taxon>
        <taxon>Acestrorhamphidae</taxon>
        <taxon>Acestrorhamphinae</taxon>
        <taxon>Astyanax</taxon>
    </lineage>
</organism>
<feature type="compositionally biased region" description="Low complexity" evidence="1">
    <location>
        <begin position="54"/>
        <end position="69"/>
    </location>
</feature>
<name>A0A8T2M3H0_ASTMX</name>
<dbReference type="EMBL" id="JAICCE010000004">
    <property type="protein sequence ID" value="KAG9278589.1"/>
    <property type="molecule type" value="Genomic_DNA"/>
</dbReference>
<feature type="compositionally biased region" description="Polar residues" evidence="1">
    <location>
        <begin position="32"/>
        <end position="49"/>
    </location>
</feature>